<proteinExistence type="predicted"/>
<accession>A0A0D3DNQ8</accession>
<dbReference type="AlphaFoldDB" id="A0A0D3DNQ8"/>
<name>A0A0D3DNQ8_BRAOL</name>
<dbReference type="Gramene" id="Bo8g058760.1">
    <property type="protein sequence ID" value="Bo8g058760.1"/>
    <property type="gene ID" value="Bo8g058760"/>
</dbReference>
<organism evidence="2 3">
    <name type="scientific">Brassica oleracea var. oleracea</name>
    <dbReference type="NCBI Taxonomy" id="109376"/>
    <lineage>
        <taxon>Eukaryota</taxon>
        <taxon>Viridiplantae</taxon>
        <taxon>Streptophyta</taxon>
        <taxon>Embryophyta</taxon>
        <taxon>Tracheophyta</taxon>
        <taxon>Spermatophyta</taxon>
        <taxon>Magnoliopsida</taxon>
        <taxon>eudicotyledons</taxon>
        <taxon>Gunneridae</taxon>
        <taxon>Pentapetalae</taxon>
        <taxon>rosids</taxon>
        <taxon>malvids</taxon>
        <taxon>Brassicales</taxon>
        <taxon>Brassicaceae</taxon>
        <taxon>Brassiceae</taxon>
        <taxon>Brassica</taxon>
    </lineage>
</organism>
<evidence type="ECO:0000313" key="2">
    <source>
        <dbReference type="EnsemblPlants" id="Bo8g058760.1"/>
    </source>
</evidence>
<sequence>MLDSYGFSYAIVWSEADFKKFAATYHILLQATLFFLLVILLREGKPEIIDLANFQIWKVSFRSMMGLFAAMNASTYLMFRNLYGYYEASDTTTSHFRIFEEVAIFFGILTLVCFLMNLFGFWGIICLPVTPPFVFFGLEFAKLS</sequence>
<feature type="transmembrane region" description="Helical" evidence="1">
    <location>
        <begin position="23"/>
        <end position="41"/>
    </location>
</feature>
<keyword evidence="1" id="KW-0812">Transmembrane</keyword>
<dbReference type="EnsemblPlants" id="Bo8g058760.1">
    <property type="protein sequence ID" value="Bo8g058760.1"/>
    <property type="gene ID" value="Bo8g058760"/>
</dbReference>
<reference evidence="2 3" key="1">
    <citation type="journal article" date="2014" name="Genome Biol.">
        <title>Transcriptome and methylome profiling reveals relics of genome dominance in the mesopolyploid Brassica oleracea.</title>
        <authorList>
            <person name="Parkin I.A."/>
            <person name="Koh C."/>
            <person name="Tang H."/>
            <person name="Robinson S.J."/>
            <person name="Kagale S."/>
            <person name="Clarke W.E."/>
            <person name="Town C.D."/>
            <person name="Nixon J."/>
            <person name="Krishnakumar V."/>
            <person name="Bidwell S.L."/>
            <person name="Denoeud F."/>
            <person name="Belcram H."/>
            <person name="Links M.G."/>
            <person name="Just J."/>
            <person name="Clarke C."/>
            <person name="Bender T."/>
            <person name="Huebert T."/>
            <person name="Mason A.S."/>
            <person name="Pires J.C."/>
            <person name="Barker G."/>
            <person name="Moore J."/>
            <person name="Walley P.G."/>
            <person name="Manoli S."/>
            <person name="Batley J."/>
            <person name="Edwards D."/>
            <person name="Nelson M.N."/>
            <person name="Wang X."/>
            <person name="Paterson A.H."/>
            <person name="King G."/>
            <person name="Bancroft I."/>
            <person name="Chalhoub B."/>
            <person name="Sharpe A.G."/>
        </authorList>
    </citation>
    <scope>NUCLEOTIDE SEQUENCE</scope>
    <source>
        <strain evidence="2 3">cv. TO1000</strain>
    </source>
</reference>
<feature type="transmembrane region" description="Helical" evidence="1">
    <location>
        <begin position="103"/>
        <end position="136"/>
    </location>
</feature>
<feature type="transmembrane region" description="Helical" evidence="1">
    <location>
        <begin position="61"/>
        <end position="83"/>
    </location>
</feature>
<dbReference type="HOGENOM" id="CLU_152164_0_0_1"/>
<protein>
    <submittedName>
        <fullName evidence="2">Uncharacterized protein</fullName>
    </submittedName>
</protein>
<reference evidence="2" key="2">
    <citation type="submission" date="2015-03" db="UniProtKB">
        <authorList>
            <consortium name="EnsemblPlants"/>
        </authorList>
    </citation>
    <scope>IDENTIFICATION</scope>
</reference>
<evidence type="ECO:0000256" key="1">
    <source>
        <dbReference type="SAM" id="Phobius"/>
    </source>
</evidence>
<dbReference type="Proteomes" id="UP000032141">
    <property type="component" value="Chromosome C8"/>
</dbReference>
<dbReference type="OMA" id="SHFRIFE"/>
<keyword evidence="1" id="KW-1133">Transmembrane helix</keyword>
<keyword evidence="1" id="KW-0472">Membrane</keyword>
<evidence type="ECO:0000313" key="3">
    <source>
        <dbReference type="Proteomes" id="UP000032141"/>
    </source>
</evidence>
<keyword evidence="3" id="KW-1185">Reference proteome</keyword>